<dbReference type="EMBL" id="JBEPMN010000016">
    <property type="protein sequence ID" value="MET3662872.1"/>
    <property type="molecule type" value="Genomic_DNA"/>
</dbReference>
<gene>
    <name evidence="1" type="ORF">ABID44_003223</name>
</gene>
<sequence>MRYRLNLDAPFLAASTMQSETPSNDQTTQFQKSVADLPPEAHLRRPAVSMRAAGADYSGETMARYISGLEARMAAHLRKHAPRWHDIETRKILLRWSAPQLKPPAPRWAPRIDRQSEAQDYAAALLGERLRSRMHKIADIRIARTLGAYGQVDPLRLIYGRSTAPQQGKRQKL</sequence>
<evidence type="ECO:0000313" key="2">
    <source>
        <dbReference type="Proteomes" id="UP001549143"/>
    </source>
</evidence>
<protein>
    <submittedName>
        <fullName evidence="1">Uncharacterized protein</fullName>
    </submittedName>
</protein>
<evidence type="ECO:0000313" key="1">
    <source>
        <dbReference type="EMBL" id="MET3662872.1"/>
    </source>
</evidence>
<organism evidence="1 2">
    <name type="scientific">Aquamicrobium ahrensii</name>
    <dbReference type="NCBI Taxonomy" id="469551"/>
    <lineage>
        <taxon>Bacteria</taxon>
        <taxon>Pseudomonadati</taxon>
        <taxon>Pseudomonadota</taxon>
        <taxon>Alphaproteobacteria</taxon>
        <taxon>Hyphomicrobiales</taxon>
        <taxon>Phyllobacteriaceae</taxon>
        <taxon>Aquamicrobium</taxon>
    </lineage>
</organism>
<comment type="caution">
    <text evidence="1">The sequence shown here is derived from an EMBL/GenBank/DDBJ whole genome shotgun (WGS) entry which is preliminary data.</text>
</comment>
<name>A0ABV2KP64_9HYPH</name>
<dbReference type="Proteomes" id="UP001549143">
    <property type="component" value="Unassembled WGS sequence"/>
</dbReference>
<dbReference type="RefSeq" id="WP_354152710.1">
    <property type="nucleotide sequence ID" value="NZ_JBEPMN010000016.1"/>
</dbReference>
<proteinExistence type="predicted"/>
<keyword evidence="2" id="KW-1185">Reference proteome</keyword>
<reference evidence="1 2" key="1">
    <citation type="submission" date="2024-06" db="EMBL/GenBank/DDBJ databases">
        <title>Genomic Encyclopedia of Type Strains, Phase IV (KMG-IV): sequencing the most valuable type-strain genomes for metagenomic binning, comparative biology and taxonomic classification.</title>
        <authorList>
            <person name="Goeker M."/>
        </authorList>
    </citation>
    <scope>NUCLEOTIDE SEQUENCE [LARGE SCALE GENOMIC DNA]</scope>
    <source>
        <strain evidence="1 2">DSM 19730</strain>
    </source>
</reference>
<accession>A0ABV2KP64</accession>